<evidence type="ECO:0000313" key="1">
    <source>
        <dbReference type="EMBL" id="QHU07339.1"/>
    </source>
</evidence>
<accession>A0A6C0JP42</accession>
<dbReference type="AlphaFoldDB" id="A0A6C0JP42"/>
<proteinExistence type="predicted"/>
<name>A0A6C0JP42_9ZZZZ</name>
<protein>
    <submittedName>
        <fullName evidence="1">Uncharacterized protein</fullName>
    </submittedName>
</protein>
<sequence length="119" mass="13831">MKKSDNLYFIQNKSSTNKNGLITAYGQFNNYSDRNSELINKENKERGWDKHQPIFGGIWDLEIKFTNFVDLRKETIGEVNSNKFITGISSKNVDAIMPKIEFEKFIDDFTEILNTIKVV</sequence>
<organism evidence="1">
    <name type="scientific">viral metagenome</name>
    <dbReference type="NCBI Taxonomy" id="1070528"/>
    <lineage>
        <taxon>unclassified sequences</taxon>
        <taxon>metagenomes</taxon>
        <taxon>organismal metagenomes</taxon>
    </lineage>
</organism>
<reference evidence="1" key="1">
    <citation type="journal article" date="2020" name="Nature">
        <title>Giant virus diversity and host interactions through global metagenomics.</title>
        <authorList>
            <person name="Schulz F."/>
            <person name="Roux S."/>
            <person name="Paez-Espino D."/>
            <person name="Jungbluth S."/>
            <person name="Walsh D.A."/>
            <person name="Denef V.J."/>
            <person name="McMahon K.D."/>
            <person name="Konstantinidis K.T."/>
            <person name="Eloe-Fadrosh E.A."/>
            <person name="Kyrpides N.C."/>
            <person name="Woyke T."/>
        </authorList>
    </citation>
    <scope>NUCLEOTIDE SEQUENCE</scope>
    <source>
        <strain evidence="1">GVMAG-S-1040241-154</strain>
    </source>
</reference>
<dbReference type="EMBL" id="MN740684">
    <property type="protein sequence ID" value="QHU07339.1"/>
    <property type="molecule type" value="Genomic_DNA"/>
</dbReference>